<keyword evidence="8 10" id="KW-0482">Metalloprotease</keyword>
<dbReference type="AlphaFoldDB" id="A0A8G1EFE5"/>
<dbReference type="PANTHER" id="PTHR43221">
    <property type="entry name" value="PROTEASE HTPX"/>
    <property type="match status" value="1"/>
</dbReference>
<dbReference type="Gene3D" id="3.30.2010.10">
    <property type="entry name" value="Metalloproteases ('zincins'), catalytic domain"/>
    <property type="match status" value="1"/>
</dbReference>
<evidence type="ECO:0000256" key="7">
    <source>
        <dbReference type="ARBA" id="ARBA00022989"/>
    </source>
</evidence>
<keyword evidence="9" id="KW-0472">Membrane</keyword>
<evidence type="ECO:0000256" key="1">
    <source>
        <dbReference type="ARBA" id="ARBA00022475"/>
    </source>
</evidence>
<dbReference type="OrthoDB" id="142157at2157"/>
<evidence type="ECO:0000256" key="9">
    <source>
        <dbReference type="ARBA" id="ARBA00023136"/>
    </source>
</evidence>
<keyword evidence="6 10" id="KW-0862">Zinc</keyword>
<dbReference type="Pfam" id="PF01435">
    <property type="entry name" value="Peptidase_M48"/>
    <property type="match status" value="1"/>
</dbReference>
<protein>
    <submittedName>
        <fullName evidence="12">M48 family peptidase</fullName>
    </submittedName>
</protein>
<organism evidence="12 13">
    <name type="scientific">Methanofollis formosanus</name>
    <dbReference type="NCBI Taxonomy" id="299308"/>
    <lineage>
        <taxon>Archaea</taxon>
        <taxon>Methanobacteriati</taxon>
        <taxon>Methanobacteriota</taxon>
        <taxon>Stenosarchaea group</taxon>
        <taxon>Methanomicrobia</taxon>
        <taxon>Methanomicrobiales</taxon>
        <taxon>Methanomicrobiaceae</taxon>
        <taxon>Methanofollis</taxon>
    </lineage>
</organism>
<dbReference type="CDD" id="cd07325">
    <property type="entry name" value="M48_Ste24p_like"/>
    <property type="match status" value="1"/>
</dbReference>
<keyword evidence="7" id="KW-1133">Transmembrane helix</keyword>
<evidence type="ECO:0000313" key="12">
    <source>
        <dbReference type="EMBL" id="QYZ78074.1"/>
    </source>
</evidence>
<proteinExistence type="inferred from homology"/>
<feature type="domain" description="Peptidase M48" evidence="11">
    <location>
        <begin position="62"/>
        <end position="266"/>
    </location>
</feature>
<evidence type="ECO:0000256" key="8">
    <source>
        <dbReference type="ARBA" id="ARBA00023049"/>
    </source>
</evidence>
<dbReference type="Proteomes" id="UP000826709">
    <property type="component" value="Chromosome"/>
</dbReference>
<dbReference type="EMBL" id="CP037968">
    <property type="protein sequence ID" value="QYZ78074.1"/>
    <property type="molecule type" value="Genomic_DNA"/>
</dbReference>
<evidence type="ECO:0000256" key="2">
    <source>
        <dbReference type="ARBA" id="ARBA00022670"/>
    </source>
</evidence>
<evidence type="ECO:0000259" key="11">
    <source>
        <dbReference type="Pfam" id="PF01435"/>
    </source>
</evidence>
<evidence type="ECO:0000256" key="10">
    <source>
        <dbReference type="RuleBase" id="RU003983"/>
    </source>
</evidence>
<accession>A0A8G1EFE5</accession>
<name>A0A8G1EFE5_9EURY</name>
<keyword evidence="3" id="KW-0812">Transmembrane</keyword>
<gene>
    <name evidence="12" type="ORF">E2N92_00825</name>
</gene>
<comment type="cofactor">
    <cofactor evidence="10">
        <name>Zn(2+)</name>
        <dbReference type="ChEBI" id="CHEBI:29105"/>
    </cofactor>
    <text evidence="10">Binds 1 zinc ion per subunit.</text>
</comment>
<dbReference type="RefSeq" id="WP_220681811.1">
    <property type="nucleotide sequence ID" value="NZ_CP037968.1"/>
</dbReference>
<evidence type="ECO:0000313" key="13">
    <source>
        <dbReference type="Proteomes" id="UP000826709"/>
    </source>
</evidence>
<dbReference type="InterPro" id="IPR001915">
    <property type="entry name" value="Peptidase_M48"/>
</dbReference>
<evidence type="ECO:0000256" key="3">
    <source>
        <dbReference type="ARBA" id="ARBA00022692"/>
    </source>
</evidence>
<reference evidence="12" key="2">
    <citation type="submission" date="2019-03" db="EMBL/GenBank/DDBJ databases">
        <authorList>
            <person name="Chen S.-C."/>
            <person name="Wu S.-Y."/>
            <person name="Lai M.-C."/>
        </authorList>
    </citation>
    <scope>NUCLEOTIDE SEQUENCE</scope>
    <source>
        <strain evidence="12">ML15</strain>
    </source>
</reference>
<keyword evidence="2 10" id="KW-0645">Protease</keyword>
<dbReference type="KEGG" id="mfk:E2N92_00825"/>
<reference evidence="12" key="1">
    <citation type="journal article" date="2005" name="Int. J. Syst. Evol. Microbiol.">
        <title>Methanofollis formosanus sp. nov., isolated from a fish pond.</title>
        <authorList>
            <person name="Wu S.Y."/>
            <person name="Chen S.C."/>
            <person name="Lai M.C."/>
        </authorList>
    </citation>
    <scope>NUCLEOTIDE SEQUENCE</scope>
    <source>
        <strain evidence="12">ML15</strain>
    </source>
</reference>
<comment type="similarity">
    <text evidence="10">Belongs to the peptidase M48 family.</text>
</comment>
<evidence type="ECO:0000256" key="4">
    <source>
        <dbReference type="ARBA" id="ARBA00022723"/>
    </source>
</evidence>
<dbReference type="GO" id="GO:0004222">
    <property type="term" value="F:metalloendopeptidase activity"/>
    <property type="evidence" value="ECO:0007669"/>
    <property type="project" value="InterPro"/>
</dbReference>
<dbReference type="PANTHER" id="PTHR43221:SF3">
    <property type="entry name" value="SLL1280 PROTEIN"/>
    <property type="match status" value="1"/>
</dbReference>
<evidence type="ECO:0000256" key="6">
    <source>
        <dbReference type="ARBA" id="ARBA00022833"/>
    </source>
</evidence>
<keyword evidence="5 10" id="KW-0378">Hydrolase</keyword>
<evidence type="ECO:0000256" key="5">
    <source>
        <dbReference type="ARBA" id="ARBA00022801"/>
    </source>
</evidence>
<dbReference type="GO" id="GO:0046872">
    <property type="term" value="F:metal ion binding"/>
    <property type="evidence" value="ECO:0007669"/>
    <property type="project" value="UniProtKB-KW"/>
</dbReference>
<keyword evidence="1" id="KW-1003">Cell membrane</keyword>
<dbReference type="GO" id="GO:0006508">
    <property type="term" value="P:proteolysis"/>
    <property type="evidence" value="ECO:0007669"/>
    <property type="project" value="UniProtKB-KW"/>
</dbReference>
<sequence>MPREIIAGLHDDEYEHPFDHQALRALEATPGLNTFITKLWEHVGENALRVLYTGNGVRVTPQNFPHIHELFSEAREILNVNYEIDLYIQQNPWINACTAGIEKPVIILNTQTVDALTDDELLYIIGHEMGHIKSRHLLYKQTADILQVMGGVISEITFGLGDVVMTGLKVALLHWSRMTEFTADRAGLLACQDINVAAGASMKIAGVPLKYMDQVNPRDFIKQARDFDAYDYQTMNRFIKMYVMYNPAFEMTHPWTVVRAAELMKWIEAGEYLDVMTRKTRMDQG</sequence>
<keyword evidence="13" id="KW-1185">Reference proteome</keyword>
<dbReference type="InterPro" id="IPR050083">
    <property type="entry name" value="HtpX_protease"/>
</dbReference>
<keyword evidence="4" id="KW-0479">Metal-binding</keyword>